<proteinExistence type="predicted"/>
<comment type="caution">
    <text evidence="2">The sequence shown here is derived from an EMBL/GenBank/DDBJ whole genome shotgun (WGS) entry which is preliminary data.</text>
</comment>
<dbReference type="Proteomes" id="UP001499967">
    <property type="component" value="Unassembled WGS sequence"/>
</dbReference>
<sequence>MFDRIRALLRRPETAEDDVRPDPDVARTRETGGLPTEEGDSAATTGTGESGSFVGQVAGQDPGVDEESGAEARRRQ</sequence>
<organism evidence="2 3">
    <name type="scientific">Pseudonocardia zijingensis</name>
    <dbReference type="NCBI Taxonomy" id="153376"/>
    <lineage>
        <taxon>Bacteria</taxon>
        <taxon>Bacillati</taxon>
        <taxon>Actinomycetota</taxon>
        <taxon>Actinomycetes</taxon>
        <taxon>Pseudonocardiales</taxon>
        <taxon>Pseudonocardiaceae</taxon>
        <taxon>Pseudonocardia</taxon>
    </lineage>
</organism>
<keyword evidence="3" id="KW-1185">Reference proteome</keyword>
<evidence type="ECO:0000256" key="1">
    <source>
        <dbReference type="SAM" id="MobiDB-lite"/>
    </source>
</evidence>
<dbReference type="EMBL" id="BAAAHP010000174">
    <property type="protein sequence ID" value="GAA0896523.1"/>
    <property type="molecule type" value="Genomic_DNA"/>
</dbReference>
<accession>A0ABN1N804</accession>
<reference evidence="2 3" key="1">
    <citation type="journal article" date="2019" name="Int. J. Syst. Evol. Microbiol.">
        <title>The Global Catalogue of Microorganisms (GCM) 10K type strain sequencing project: providing services to taxonomists for standard genome sequencing and annotation.</title>
        <authorList>
            <consortium name="The Broad Institute Genomics Platform"/>
            <consortium name="The Broad Institute Genome Sequencing Center for Infectious Disease"/>
            <person name="Wu L."/>
            <person name="Ma J."/>
        </authorList>
    </citation>
    <scope>NUCLEOTIDE SEQUENCE [LARGE SCALE GENOMIC DNA]</scope>
    <source>
        <strain evidence="2 3">JCM 11117</strain>
    </source>
</reference>
<evidence type="ECO:0000313" key="2">
    <source>
        <dbReference type="EMBL" id="GAA0896523.1"/>
    </source>
</evidence>
<gene>
    <name evidence="2" type="ORF">GCM10009559_55260</name>
</gene>
<dbReference type="RefSeq" id="WP_343944530.1">
    <property type="nucleotide sequence ID" value="NZ_BAAAHP010000174.1"/>
</dbReference>
<protein>
    <recommendedName>
        <fullName evidence="4">Signal recognition particle-docking protein FtsY</fullName>
    </recommendedName>
</protein>
<name>A0ABN1N804_9PSEU</name>
<evidence type="ECO:0000313" key="3">
    <source>
        <dbReference type="Proteomes" id="UP001499967"/>
    </source>
</evidence>
<evidence type="ECO:0008006" key="4">
    <source>
        <dbReference type="Google" id="ProtNLM"/>
    </source>
</evidence>
<feature type="region of interest" description="Disordered" evidence="1">
    <location>
        <begin position="1"/>
        <end position="76"/>
    </location>
</feature>
<feature type="compositionally biased region" description="Basic and acidic residues" evidence="1">
    <location>
        <begin position="1"/>
        <end position="30"/>
    </location>
</feature>